<gene>
    <name evidence="1" type="ORF">SAMN05443287_109125</name>
</gene>
<keyword evidence="2" id="KW-1185">Reference proteome</keyword>
<name>A0A1H7CHN5_9ACTN</name>
<dbReference type="InterPro" id="IPR011990">
    <property type="entry name" value="TPR-like_helical_dom_sf"/>
</dbReference>
<organism evidence="1 2">
    <name type="scientific">Micromonospora phaseoli</name>
    <dbReference type="NCBI Taxonomy" id="1144548"/>
    <lineage>
        <taxon>Bacteria</taxon>
        <taxon>Bacillati</taxon>
        <taxon>Actinomycetota</taxon>
        <taxon>Actinomycetes</taxon>
        <taxon>Micromonosporales</taxon>
        <taxon>Micromonosporaceae</taxon>
        <taxon>Micromonospora</taxon>
    </lineage>
</organism>
<reference evidence="2" key="1">
    <citation type="submission" date="2016-10" db="EMBL/GenBank/DDBJ databases">
        <authorList>
            <person name="Varghese N."/>
            <person name="Submissions S."/>
        </authorList>
    </citation>
    <scope>NUCLEOTIDE SEQUENCE [LARGE SCALE GENOMIC DNA]</scope>
    <source>
        <strain evidence="2">CGMCC 4.7038</strain>
    </source>
</reference>
<sequence>MILAMPASLAPPVFDAAAAYPQVAAARGALAAGDWPALRALVEEQDAHGRTVLVGEVGDVPDAEAFLRKVLAEQPEDPVAGAMLGAHLIRAGWRIRSAARAQDVSRDQFVAFFDHLRRAEQVLIDVTARHPEDAAAWTQRVTSARGLQLGQAEARRRYDRLAAHHPHHLPAQSSLLQQFCPKWSGTWEKTHALARECTEAAPPGAPNAVLVVEAHLEQALDHGNLPAAGQFLRGPRVRAEIHQAAQRSIWHPDYRNGWGWVWVRSTFAFAFCLMEEWTPAAQQFAALGDLGDESMFGYLGDAVAKFQKFRDKAYAKGGRP</sequence>
<dbReference type="EMBL" id="FNYV01000009">
    <property type="protein sequence ID" value="SEJ88107.1"/>
    <property type="molecule type" value="Genomic_DNA"/>
</dbReference>
<protein>
    <recommendedName>
        <fullName evidence="3">DUF4034 domain-containing protein</fullName>
    </recommendedName>
</protein>
<evidence type="ECO:0000313" key="2">
    <source>
        <dbReference type="Proteomes" id="UP000198707"/>
    </source>
</evidence>
<dbReference type="Proteomes" id="UP000198707">
    <property type="component" value="Unassembled WGS sequence"/>
</dbReference>
<dbReference type="Gene3D" id="1.25.40.10">
    <property type="entry name" value="Tetratricopeptide repeat domain"/>
    <property type="match status" value="1"/>
</dbReference>
<evidence type="ECO:0000313" key="1">
    <source>
        <dbReference type="EMBL" id="SEJ88107.1"/>
    </source>
</evidence>
<dbReference type="STRING" id="1144548.SAMN05443287_109125"/>
<proteinExistence type="predicted"/>
<dbReference type="AlphaFoldDB" id="A0A1H7CHN5"/>
<evidence type="ECO:0008006" key="3">
    <source>
        <dbReference type="Google" id="ProtNLM"/>
    </source>
</evidence>
<accession>A0A1H7CHN5</accession>